<dbReference type="OrthoDB" id="2019590at2759"/>
<protein>
    <submittedName>
        <fullName evidence="1">Uncharacterized protein</fullName>
    </submittedName>
</protein>
<keyword evidence="2" id="KW-1185">Reference proteome</keyword>
<organism evidence="1 2">
    <name type="scientific">Klebsormidium nitens</name>
    <name type="common">Green alga</name>
    <name type="synonym">Ulothrix nitens</name>
    <dbReference type="NCBI Taxonomy" id="105231"/>
    <lineage>
        <taxon>Eukaryota</taxon>
        <taxon>Viridiplantae</taxon>
        <taxon>Streptophyta</taxon>
        <taxon>Klebsormidiophyceae</taxon>
        <taxon>Klebsormidiales</taxon>
        <taxon>Klebsormidiaceae</taxon>
        <taxon>Klebsormidium</taxon>
    </lineage>
</organism>
<dbReference type="EMBL" id="DF237090">
    <property type="protein sequence ID" value="GAQ83248.1"/>
    <property type="molecule type" value="Genomic_DNA"/>
</dbReference>
<dbReference type="OMA" id="HIKESQY"/>
<proteinExistence type="predicted"/>
<dbReference type="AlphaFoldDB" id="A0A0U9HRN3"/>
<name>A0A0U9HRN3_KLENI</name>
<evidence type="ECO:0000313" key="1">
    <source>
        <dbReference type="EMBL" id="GAQ83248.1"/>
    </source>
</evidence>
<gene>
    <name evidence="1" type="ORF">KFL_001410060</name>
</gene>
<dbReference type="Proteomes" id="UP000054558">
    <property type="component" value="Unassembled WGS sequence"/>
</dbReference>
<sequence>MQAVASPVRRPTALLPPTAVIRAQMEALQRNDYPEVNAGIKVAFDFAKPQGVEEFTMGKGQPVVKACRTWEASERYLSMDGFELMLRQPMYSALINCTSWEISSALKFHGRGDNRAVQAVKVTAPVEAAGKEPSARTYSYTFCMERIETGAYKGCWLTVGLRLGDYTVEPPNESREVT</sequence>
<evidence type="ECO:0000313" key="2">
    <source>
        <dbReference type="Proteomes" id="UP000054558"/>
    </source>
</evidence>
<accession>A0A0U9HRN3</accession>
<dbReference type="PANTHER" id="PTHR35716">
    <property type="entry name" value="OS05G0574700 PROTEIN-RELATED"/>
    <property type="match status" value="1"/>
</dbReference>
<reference evidence="1 2" key="1">
    <citation type="journal article" date="2014" name="Nat. Commun.">
        <title>Klebsormidium flaccidum genome reveals primary factors for plant terrestrial adaptation.</title>
        <authorList>
            <person name="Hori K."/>
            <person name="Maruyama F."/>
            <person name="Fujisawa T."/>
            <person name="Togashi T."/>
            <person name="Yamamoto N."/>
            <person name="Seo M."/>
            <person name="Sato S."/>
            <person name="Yamada T."/>
            <person name="Mori H."/>
            <person name="Tajima N."/>
            <person name="Moriyama T."/>
            <person name="Ikeuchi M."/>
            <person name="Watanabe M."/>
            <person name="Wada H."/>
            <person name="Kobayashi K."/>
            <person name="Saito M."/>
            <person name="Masuda T."/>
            <person name="Sasaki-Sekimoto Y."/>
            <person name="Mashiguchi K."/>
            <person name="Awai K."/>
            <person name="Shimojima M."/>
            <person name="Masuda S."/>
            <person name="Iwai M."/>
            <person name="Nobusawa T."/>
            <person name="Narise T."/>
            <person name="Kondo S."/>
            <person name="Saito H."/>
            <person name="Sato R."/>
            <person name="Murakawa M."/>
            <person name="Ihara Y."/>
            <person name="Oshima-Yamada Y."/>
            <person name="Ohtaka K."/>
            <person name="Satoh M."/>
            <person name="Sonobe K."/>
            <person name="Ishii M."/>
            <person name="Ohtani R."/>
            <person name="Kanamori-Sato M."/>
            <person name="Honoki R."/>
            <person name="Miyazaki D."/>
            <person name="Mochizuki H."/>
            <person name="Umetsu J."/>
            <person name="Higashi K."/>
            <person name="Shibata D."/>
            <person name="Kamiya Y."/>
            <person name="Sato N."/>
            <person name="Nakamura Y."/>
            <person name="Tabata S."/>
            <person name="Ida S."/>
            <person name="Kurokawa K."/>
            <person name="Ohta H."/>
        </authorList>
    </citation>
    <scope>NUCLEOTIDE SEQUENCE [LARGE SCALE GENOMIC DNA]</scope>
    <source>
        <strain evidence="1 2">NIES-2285</strain>
    </source>
</reference>
<dbReference type="PANTHER" id="PTHR35716:SF4">
    <property type="entry name" value="ARGININE DECARBOXYLASE"/>
    <property type="match status" value="1"/>
</dbReference>